<evidence type="ECO:0000256" key="2">
    <source>
        <dbReference type="ARBA" id="ARBA00022490"/>
    </source>
</evidence>
<feature type="domain" description="Chromosomal replication initiator DnaA C-terminal" evidence="13">
    <location>
        <begin position="359"/>
        <end position="428"/>
    </location>
</feature>
<dbReference type="CDD" id="cd06571">
    <property type="entry name" value="Bac_DnaA_C"/>
    <property type="match status" value="1"/>
</dbReference>
<evidence type="ECO:0000256" key="6">
    <source>
        <dbReference type="ARBA" id="ARBA00023121"/>
    </source>
</evidence>
<feature type="domain" description="AAA+ ATPase" evidence="12">
    <location>
        <begin position="140"/>
        <end position="268"/>
    </location>
</feature>
<dbReference type="SMART" id="SM00760">
    <property type="entry name" value="Bac_DnaA_C"/>
    <property type="match status" value="1"/>
</dbReference>
<dbReference type="InterPro" id="IPR013159">
    <property type="entry name" value="DnaA_C"/>
</dbReference>
<feature type="binding site" evidence="8">
    <location>
        <position position="153"/>
    </location>
    <ligand>
        <name>ATP</name>
        <dbReference type="ChEBI" id="CHEBI:30616"/>
    </ligand>
</feature>
<dbReference type="PANTHER" id="PTHR30050:SF2">
    <property type="entry name" value="CHROMOSOMAL REPLICATION INITIATOR PROTEIN DNAA"/>
    <property type="match status" value="1"/>
</dbReference>
<dbReference type="Gene3D" id="1.10.8.60">
    <property type="match status" value="1"/>
</dbReference>
<evidence type="ECO:0000259" key="12">
    <source>
        <dbReference type="SMART" id="SM00382"/>
    </source>
</evidence>
<dbReference type="InterPro" id="IPR013317">
    <property type="entry name" value="DnaA_dom"/>
</dbReference>
<sequence>MKEYDALWGQILDTLRSSYSDEIYEDLFEPLSSVKKVSGGYIHIMAPSVYVKDRINRLYLTRINTLAATLYPKELIKFKFVLASDLVGEEQLVGPEKNLDKKYRTGNLIATLSFDNFVVGKSNRFAFQMALKVADQPGIVANPFYIFGDVGLGKTHLMQAIGNYILDNDINQKVLYIKASDFIEELADQLKKEKMDQFNEKYRDLDVLLIDDIQMLAGAPKTQMEFFRLFDLLSQQNKQIVITSDKPASELKNIMSRLSSRFEQGLVVDIGIPDLEHRVDILRKKLSTEAPDVMDINPSVLEFIASYFTTNVRELEGALKRVLFYCVTNNIEITVDSAAEALDTLIKTRKKTEALTENNYDRIQSVVSDYYSITVHDLIGKRRNAKFTLPRHIAMYLIKNKYNIAYQTIGALFGNRDHSTVLAACEKIENDLKHNEQLKLAIDNILKKVDKTSN</sequence>
<keyword evidence="6 8" id="KW-0446">Lipid-binding</keyword>
<dbReference type="EMBL" id="JAOEGN010000001">
    <property type="protein sequence ID" value="MCU0104207.1"/>
    <property type="molecule type" value="Genomic_DNA"/>
</dbReference>
<comment type="domain">
    <text evidence="8">Domain I is involved in oligomerization and binding regulators, domain II is flexibile and of varying length in different bacteria, domain III forms the AAA+ region, while domain IV binds dsDNA.</text>
</comment>
<comment type="caution">
    <text evidence="14">The sequence shown here is derived from an EMBL/GenBank/DDBJ whole genome shotgun (WGS) entry which is preliminary data.</text>
</comment>
<organism evidence="14 15">
    <name type="scientific">Paracholeplasma vituli</name>
    <dbReference type="NCBI Taxonomy" id="69473"/>
    <lineage>
        <taxon>Bacteria</taxon>
        <taxon>Bacillati</taxon>
        <taxon>Mycoplasmatota</taxon>
        <taxon>Mollicutes</taxon>
        <taxon>Acholeplasmatales</taxon>
        <taxon>Acholeplasmataceae</taxon>
        <taxon>Paracholeplasma</taxon>
    </lineage>
</organism>
<dbReference type="CDD" id="cd00009">
    <property type="entry name" value="AAA"/>
    <property type="match status" value="1"/>
</dbReference>
<comment type="caution">
    <text evidence="8">Lacks conserved residue(s) required for the propagation of feature annotation.</text>
</comment>
<dbReference type="InterPro" id="IPR001957">
    <property type="entry name" value="Chromosome_initiator_DnaA"/>
</dbReference>
<feature type="region of interest" description="Domain I, interacts with DnaA modulators" evidence="8">
    <location>
        <begin position="1"/>
        <end position="91"/>
    </location>
</feature>
<dbReference type="InterPro" id="IPR003593">
    <property type="entry name" value="AAA+_ATPase"/>
</dbReference>
<keyword evidence="2 8" id="KW-0963">Cytoplasm</keyword>
<accession>A0ABT2PWT4</accession>
<dbReference type="Proteomes" id="UP001209076">
    <property type="component" value="Unassembled WGS sequence"/>
</dbReference>
<dbReference type="InterPro" id="IPR020591">
    <property type="entry name" value="Chromosome_initiator_DnaA-like"/>
</dbReference>
<dbReference type="NCBIfam" id="TIGR00362">
    <property type="entry name" value="DnaA"/>
    <property type="match status" value="1"/>
</dbReference>
<comment type="subcellular location">
    <subcellularLocation>
        <location evidence="8">Cytoplasm</location>
    </subcellularLocation>
</comment>
<dbReference type="InterPro" id="IPR010921">
    <property type="entry name" value="Trp_repressor/repl_initiator"/>
</dbReference>
<dbReference type="InterPro" id="IPR027417">
    <property type="entry name" value="P-loop_NTPase"/>
</dbReference>
<dbReference type="Gene3D" id="1.10.1750.10">
    <property type="match status" value="1"/>
</dbReference>
<feature type="binding site" evidence="8">
    <location>
        <position position="155"/>
    </location>
    <ligand>
        <name>ATP</name>
        <dbReference type="ChEBI" id="CHEBI:30616"/>
    </ligand>
</feature>
<dbReference type="Pfam" id="PF11638">
    <property type="entry name" value="DnaA_N"/>
    <property type="match status" value="1"/>
</dbReference>
<comment type="function">
    <text evidence="8 10">Plays an essential role in the initiation and regulation of chromosomal replication. ATP-DnaA binds to the origin of replication (oriC) to initiate formation of the DNA replication initiation complex once per cell cycle. Binds the DnaA box (a 9 base pair repeat at the origin) and separates the double-stranded (ds)DNA. Forms a right-handed helical filament on oriC DNA; dsDNA binds to the exterior of the filament while single-stranded (ss)DNA is stabiized in the filament's interior. The ATP-DnaA-oriC complex binds and stabilizes one strand of the AT-rich DNA unwinding element (DUE), permitting loading of DNA polymerase. After initiation quickly degrades to an ADP-DnaA complex that is not apt for DNA replication. Binds acidic phospholipids.</text>
</comment>
<keyword evidence="7 8" id="KW-0238">DNA-binding</keyword>
<evidence type="ECO:0000313" key="15">
    <source>
        <dbReference type="Proteomes" id="UP001209076"/>
    </source>
</evidence>
<feature type="binding site" evidence="8">
    <location>
        <position position="151"/>
    </location>
    <ligand>
        <name>ATP</name>
        <dbReference type="ChEBI" id="CHEBI:30616"/>
    </ligand>
</feature>
<evidence type="ECO:0000256" key="10">
    <source>
        <dbReference type="RuleBase" id="RU000577"/>
    </source>
</evidence>
<dbReference type="SMART" id="SM00382">
    <property type="entry name" value="AAA"/>
    <property type="match status" value="1"/>
</dbReference>
<dbReference type="Pfam" id="PF00308">
    <property type="entry name" value="Bac_DnaA"/>
    <property type="match status" value="1"/>
</dbReference>
<keyword evidence="4 8" id="KW-0547">Nucleotide-binding</keyword>
<dbReference type="PANTHER" id="PTHR30050">
    <property type="entry name" value="CHROMOSOMAL REPLICATION INITIATOR PROTEIN DNAA"/>
    <property type="match status" value="1"/>
</dbReference>
<gene>
    <name evidence="8 14" type="primary">dnaA</name>
    <name evidence="14" type="ORF">N7603_00835</name>
</gene>
<evidence type="ECO:0000259" key="13">
    <source>
        <dbReference type="SMART" id="SM00760"/>
    </source>
</evidence>
<evidence type="ECO:0000256" key="3">
    <source>
        <dbReference type="ARBA" id="ARBA00022705"/>
    </source>
</evidence>
<dbReference type="Gene3D" id="3.40.50.300">
    <property type="entry name" value="P-loop containing nucleotide triphosphate hydrolases"/>
    <property type="match status" value="1"/>
</dbReference>
<evidence type="ECO:0000256" key="5">
    <source>
        <dbReference type="ARBA" id="ARBA00022840"/>
    </source>
</evidence>
<dbReference type="InterPro" id="IPR024633">
    <property type="entry name" value="DnaA_N_dom"/>
</dbReference>
<reference evidence="15" key="1">
    <citation type="submission" date="2023-07" db="EMBL/GenBank/DDBJ databases">
        <title>Novel Mycoplasma species identified in domestic and wild animals.</title>
        <authorList>
            <person name="Volokhov D.V."/>
            <person name="Furtak V.A."/>
            <person name="Zagorodnyaya T.A."/>
        </authorList>
    </citation>
    <scope>NUCLEOTIDE SEQUENCE [LARGE SCALE GENOMIC DNA]</scope>
    <source>
        <strain evidence="15">92-19</strain>
    </source>
</reference>
<feature type="binding site" evidence="8">
    <location>
        <position position="154"/>
    </location>
    <ligand>
        <name>ATP</name>
        <dbReference type="ChEBI" id="CHEBI:30616"/>
    </ligand>
</feature>
<dbReference type="Pfam" id="PF08299">
    <property type="entry name" value="Bac_DnaA_C"/>
    <property type="match status" value="1"/>
</dbReference>
<comment type="subunit">
    <text evidence="8">Oligomerizes as a right-handed, spiral filament on DNA at oriC.</text>
</comment>
<evidence type="ECO:0000256" key="8">
    <source>
        <dbReference type="HAMAP-Rule" id="MF_00377"/>
    </source>
</evidence>
<evidence type="ECO:0000313" key="14">
    <source>
        <dbReference type="EMBL" id="MCU0104207.1"/>
    </source>
</evidence>
<evidence type="ECO:0000256" key="9">
    <source>
        <dbReference type="NCBIfam" id="TIGR00362"/>
    </source>
</evidence>
<dbReference type="PROSITE" id="PS01008">
    <property type="entry name" value="DNAA"/>
    <property type="match status" value="1"/>
</dbReference>
<feature type="region of interest" description="Domain IV, binds dsDNA" evidence="8">
    <location>
        <begin position="327"/>
        <end position="454"/>
    </location>
</feature>
<dbReference type="SUPFAM" id="SSF48295">
    <property type="entry name" value="TrpR-like"/>
    <property type="match status" value="1"/>
</dbReference>
<dbReference type="Gene3D" id="3.30.300.180">
    <property type="match status" value="1"/>
</dbReference>
<dbReference type="RefSeq" id="WP_262095423.1">
    <property type="nucleotide sequence ID" value="NZ_JAOEGN010000001.1"/>
</dbReference>
<keyword evidence="3 8" id="KW-0235">DNA replication</keyword>
<dbReference type="HAMAP" id="MF_00377">
    <property type="entry name" value="DnaA_bact"/>
    <property type="match status" value="1"/>
</dbReference>
<dbReference type="InterPro" id="IPR018312">
    <property type="entry name" value="Chromosome_initiator_DnaA_CS"/>
</dbReference>
<name>A0ABT2PWT4_9MOLU</name>
<keyword evidence="5 8" id="KW-0067">ATP-binding</keyword>
<evidence type="ECO:0000256" key="7">
    <source>
        <dbReference type="ARBA" id="ARBA00023125"/>
    </source>
</evidence>
<dbReference type="PRINTS" id="PR00051">
    <property type="entry name" value="DNAA"/>
</dbReference>
<comment type="similarity">
    <text evidence="1 8 11">Belongs to the DnaA family.</text>
</comment>
<evidence type="ECO:0000256" key="4">
    <source>
        <dbReference type="ARBA" id="ARBA00022741"/>
    </source>
</evidence>
<evidence type="ECO:0000256" key="1">
    <source>
        <dbReference type="ARBA" id="ARBA00006583"/>
    </source>
</evidence>
<dbReference type="SUPFAM" id="SSF52540">
    <property type="entry name" value="P-loop containing nucleoside triphosphate hydrolases"/>
    <property type="match status" value="1"/>
</dbReference>
<evidence type="ECO:0000256" key="11">
    <source>
        <dbReference type="RuleBase" id="RU004227"/>
    </source>
</evidence>
<proteinExistence type="inferred from homology"/>
<dbReference type="InterPro" id="IPR038454">
    <property type="entry name" value="DnaA_N_sf"/>
</dbReference>
<protein>
    <recommendedName>
        <fullName evidence="8 9">Chromosomal replication initiator protein DnaA</fullName>
    </recommendedName>
</protein>
<keyword evidence="15" id="KW-1185">Reference proteome</keyword>